<dbReference type="CDD" id="cd03254">
    <property type="entry name" value="ABCC_Glucan_exporter_like"/>
    <property type="match status" value="1"/>
</dbReference>
<protein>
    <submittedName>
        <fullName evidence="11">ABC transporter, ATP-binding protein</fullName>
    </submittedName>
</protein>
<evidence type="ECO:0000256" key="5">
    <source>
        <dbReference type="ARBA" id="ARBA00022840"/>
    </source>
</evidence>
<comment type="subcellular location">
    <subcellularLocation>
        <location evidence="1">Cell membrane</location>
        <topology evidence="1">Multi-pass membrane protein</topology>
    </subcellularLocation>
</comment>
<keyword evidence="2" id="KW-0813">Transport</keyword>
<dbReference type="Gene3D" id="1.20.1560.10">
    <property type="entry name" value="ABC transporter type 1, transmembrane domain"/>
    <property type="match status" value="1"/>
</dbReference>
<dbReference type="SUPFAM" id="SSF52540">
    <property type="entry name" value="P-loop containing nucleoside triphosphate hydrolases"/>
    <property type="match status" value="1"/>
</dbReference>
<dbReference type="STRING" id="1648.A2I91_07240"/>
<sequence>MKANKERGMNKMSERKVVIGHKPRNQQKTLKRLLGYLGQNKILLIMVIIASIVSTLGGLYGSYSISPLIKIIENGLNGSISRDLMFQQLFSKLVFLAIIFALEVLAMLFSNRMMVKISQRTVETIRKDMFDHVLKMDVKYHDQNAHGDLMSRFTNDIDLVGEGLNSAAASIVINIFTLLGTIVVMFILSPTLSLVTLIILPLLSIMANAIVKRSRIYSKRQQRSLGTLNGYIEESMEGQMVMQLFNHEAEAEKDFQVLNQDYRKNSQSAQITSIMMYPLMQNVNTISYAVIGIVGGYLAINHGLSIGDLGAYVNMTRTQGKPINEISSQFTTLQSAIASAERIFELLDWSLESENETDLILEDVVGSVRFENVTFGYNPSVPVLKDVSFWAKPGQKIAFVGSTGAGKTTITNLISRFYDIDAGTILIDEKPLDTINRYSLRKHIAMVLQDTHLFSGTVMENIRYGNLDASDEACIEAAKLANADHFIRQLKHGYQTVLGGDGDDLSQGQMQLLNIARAAVANPEILILDEATSSIDTRTERMVEKGMDSIMEGRTTFVIAHRLSTVRNADAIIVLEHGEIIERGSHDDLIQLGGRYASLYSGQSQLA</sequence>
<keyword evidence="3 8" id="KW-0812">Transmembrane</keyword>
<evidence type="ECO:0000256" key="3">
    <source>
        <dbReference type="ARBA" id="ARBA00022692"/>
    </source>
</evidence>
<keyword evidence="6 8" id="KW-1133">Transmembrane helix</keyword>
<feature type="transmembrane region" description="Helical" evidence="8">
    <location>
        <begin position="167"/>
        <end position="188"/>
    </location>
</feature>
<keyword evidence="5 11" id="KW-0067">ATP-binding</keyword>
<dbReference type="InterPro" id="IPR039421">
    <property type="entry name" value="Type_1_exporter"/>
</dbReference>
<dbReference type="PANTHER" id="PTHR43394:SF1">
    <property type="entry name" value="ATP-BINDING CASSETTE SUB-FAMILY B MEMBER 10, MITOCHONDRIAL"/>
    <property type="match status" value="1"/>
</dbReference>
<feature type="domain" description="ABC transmembrane type-1" evidence="10">
    <location>
        <begin position="45"/>
        <end position="335"/>
    </location>
</feature>
<dbReference type="SMART" id="SM00382">
    <property type="entry name" value="AAA"/>
    <property type="match status" value="1"/>
</dbReference>
<name>E7FTN8_ERYRH</name>
<dbReference type="SUPFAM" id="SSF90123">
    <property type="entry name" value="ABC transporter transmembrane region"/>
    <property type="match status" value="1"/>
</dbReference>
<feature type="transmembrane region" description="Helical" evidence="8">
    <location>
        <begin position="194"/>
        <end position="211"/>
    </location>
</feature>
<dbReference type="InterPro" id="IPR017871">
    <property type="entry name" value="ABC_transporter-like_CS"/>
</dbReference>
<evidence type="ECO:0000313" key="11">
    <source>
        <dbReference type="EMBL" id="EFY09241.1"/>
    </source>
</evidence>
<keyword evidence="7 8" id="KW-0472">Membrane</keyword>
<dbReference type="InterPro" id="IPR003593">
    <property type="entry name" value="AAA+_ATPase"/>
</dbReference>
<evidence type="ECO:0000259" key="9">
    <source>
        <dbReference type="PROSITE" id="PS50893"/>
    </source>
</evidence>
<dbReference type="CDD" id="cd18547">
    <property type="entry name" value="ABC_6TM_Tm288_like"/>
    <property type="match status" value="1"/>
</dbReference>
<dbReference type="GO" id="GO:0005886">
    <property type="term" value="C:plasma membrane"/>
    <property type="evidence" value="ECO:0007669"/>
    <property type="project" value="UniProtKB-SubCell"/>
</dbReference>
<evidence type="ECO:0000256" key="2">
    <source>
        <dbReference type="ARBA" id="ARBA00022448"/>
    </source>
</evidence>
<dbReference type="FunFam" id="3.40.50.300:FF:000287">
    <property type="entry name" value="Multidrug ABC transporter ATP-binding protein"/>
    <property type="match status" value="1"/>
</dbReference>
<feature type="domain" description="ABC transporter" evidence="9">
    <location>
        <begin position="368"/>
        <end position="602"/>
    </location>
</feature>
<dbReference type="Proteomes" id="UP000003028">
    <property type="component" value="Unassembled WGS sequence"/>
</dbReference>
<evidence type="ECO:0000313" key="12">
    <source>
        <dbReference type="Proteomes" id="UP000003028"/>
    </source>
</evidence>
<dbReference type="EMBL" id="ACLK02000001">
    <property type="protein sequence ID" value="EFY09241.1"/>
    <property type="molecule type" value="Genomic_DNA"/>
</dbReference>
<comment type="caution">
    <text evidence="11">The sequence shown here is derived from an EMBL/GenBank/DDBJ whole genome shotgun (WGS) entry which is preliminary data.</text>
</comment>
<keyword evidence="4" id="KW-0547">Nucleotide-binding</keyword>
<dbReference type="GO" id="GO:0005524">
    <property type="term" value="F:ATP binding"/>
    <property type="evidence" value="ECO:0007669"/>
    <property type="project" value="UniProtKB-KW"/>
</dbReference>
<proteinExistence type="predicted"/>
<dbReference type="InterPro" id="IPR003439">
    <property type="entry name" value="ABC_transporter-like_ATP-bd"/>
</dbReference>
<dbReference type="PROSITE" id="PS00211">
    <property type="entry name" value="ABC_TRANSPORTER_1"/>
    <property type="match status" value="1"/>
</dbReference>
<evidence type="ECO:0000256" key="8">
    <source>
        <dbReference type="SAM" id="Phobius"/>
    </source>
</evidence>
<accession>E7FTN8</accession>
<gene>
    <name evidence="11" type="ORF">HMPREF0357_10036</name>
</gene>
<dbReference type="InterPro" id="IPR011527">
    <property type="entry name" value="ABC1_TM_dom"/>
</dbReference>
<feature type="transmembrane region" description="Helical" evidence="8">
    <location>
        <begin position="89"/>
        <end position="110"/>
    </location>
</feature>
<evidence type="ECO:0000256" key="1">
    <source>
        <dbReference type="ARBA" id="ARBA00004651"/>
    </source>
</evidence>
<keyword evidence="12" id="KW-1185">Reference proteome</keyword>
<evidence type="ECO:0000256" key="4">
    <source>
        <dbReference type="ARBA" id="ARBA00022741"/>
    </source>
</evidence>
<dbReference type="PANTHER" id="PTHR43394">
    <property type="entry name" value="ATP-DEPENDENT PERMEASE MDL1, MITOCHONDRIAL"/>
    <property type="match status" value="1"/>
</dbReference>
<organism evidence="11 12">
    <name type="scientific">Erysipelothrix rhusiopathiae ATCC 19414</name>
    <dbReference type="NCBI Taxonomy" id="525280"/>
    <lineage>
        <taxon>Bacteria</taxon>
        <taxon>Bacillati</taxon>
        <taxon>Bacillota</taxon>
        <taxon>Erysipelotrichia</taxon>
        <taxon>Erysipelotrichales</taxon>
        <taxon>Erysipelotrichaceae</taxon>
        <taxon>Erysipelothrix</taxon>
    </lineage>
</organism>
<dbReference type="GO" id="GO:0016887">
    <property type="term" value="F:ATP hydrolysis activity"/>
    <property type="evidence" value="ECO:0007669"/>
    <property type="project" value="InterPro"/>
</dbReference>
<evidence type="ECO:0000256" key="7">
    <source>
        <dbReference type="ARBA" id="ARBA00023136"/>
    </source>
</evidence>
<dbReference type="AlphaFoldDB" id="E7FTN8"/>
<dbReference type="Pfam" id="PF00664">
    <property type="entry name" value="ABC_membrane"/>
    <property type="match status" value="1"/>
</dbReference>
<reference evidence="11" key="1">
    <citation type="submission" date="2011-01" db="EMBL/GenBank/DDBJ databases">
        <authorList>
            <person name="Muzny D."/>
            <person name="Qin X."/>
            <person name="Buhay C."/>
            <person name="Dugan-Rocha S."/>
            <person name="Ding Y."/>
            <person name="Chen G."/>
            <person name="Hawes A."/>
            <person name="Holder M."/>
            <person name="Jhangiani S."/>
            <person name="Johnson A."/>
            <person name="Khan Z."/>
            <person name="Li Z."/>
            <person name="Liu W."/>
            <person name="Liu X."/>
            <person name="Perez L."/>
            <person name="Shen H."/>
            <person name="Wang Q."/>
            <person name="Watt J."/>
            <person name="Xi L."/>
            <person name="Xin Y."/>
            <person name="Zhou J."/>
            <person name="Deng J."/>
            <person name="Jiang H."/>
            <person name="Liu Y."/>
            <person name="Qu J."/>
            <person name="Song X.-Z."/>
            <person name="Zhang L."/>
            <person name="Villasana D."/>
            <person name="Johnson A."/>
            <person name="Liu J."/>
            <person name="Liyanage D."/>
            <person name="Lorensuhewa L."/>
            <person name="Robinson T."/>
            <person name="Song A."/>
            <person name="Song B.-B."/>
            <person name="Dinh H."/>
            <person name="Thornton R."/>
            <person name="Coyle M."/>
            <person name="Francisco L."/>
            <person name="Jackson L."/>
            <person name="Javaid M."/>
            <person name="Korchina V."/>
            <person name="Kovar C."/>
            <person name="Mata R."/>
            <person name="Mathew T."/>
            <person name="Ngo R."/>
            <person name="Nguyen L."/>
            <person name="Nguyen N."/>
            <person name="Okwuonu G."/>
            <person name="Ongeri F."/>
            <person name="Pham C."/>
            <person name="Simmons D."/>
            <person name="Wilczek-Boney K."/>
            <person name="Hale W."/>
            <person name="Jakkamsetti A."/>
            <person name="Pham P."/>
            <person name="Ruth R."/>
            <person name="San Lucas F."/>
            <person name="Warren J."/>
            <person name="Zhang J."/>
            <person name="Zhao Z."/>
            <person name="Zhou C."/>
            <person name="Zhu D."/>
            <person name="Lee S."/>
            <person name="Bess C."/>
            <person name="Blankenburg K."/>
            <person name="Forbes L."/>
            <person name="Fu Q."/>
            <person name="Gubbala S."/>
            <person name="Hirani K."/>
            <person name="Jayaseelan J.C."/>
            <person name="Lara F."/>
            <person name="Munidasa M."/>
            <person name="Palculict T."/>
            <person name="Patil S."/>
            <person name="Pu L.-L."/>
            <person name="Saada N."/>
            <person name="Tang L."/>
            <person name="Weissenberger G."/>
            <person name="Zhu Y."/>
            <person name="Hemphill L."/>
            <person name="Shang Y."/>
            <person name="Youmans B."/>
            <person name="Ayvaz T."/>
            <person name="Ross M."/>
            <person name="Santibanez J."/>
            <person name="Aqrawi P."/>
            <person name="Gross S."/>
            <person name="Joshi V."/>
            <person name="Fowler G."/>
            <person name="Nazareth L."/>
            <person name="Reid J."/>
            <person name="Worley K."/>
            <person name="Petrosino J."/>
            <person name="Highlander S."/>
            <person name="Gibbs R."/>
        </authorList>
    </citation>
    <scope>NUCLEOTIDE SEQUENCE [LARGE SCALE GENOMIC DNA]</scope>
    <source>
        <strain evidence="11">ATCC 19414</strain>
    </source>
</reference>
<evidence type="ECO:0000256" key="6">
    <source>
        <dbReference type="ARBA" id="ARBA00022989"/>
    </source>
</evidence>
<dbReference type="Pfam" id="PF00005">
    <property type="entry name" value="ABC_tran"/>
    <property type="match status" value="1"/>
</dbReference>
<dbReference type="Gene3D" id="3.40.50.300">
    <property type="entry name" value="P-loop containing nucleotide triphosphate hydrolases"/>
    <property type="match status" value="1"/>
</dbReference>
<dbReference type="InterPro" id="IPR027417">
    <property type="entry name" value="P-loop_NTPase"/>
</dbReference>
<dbReference type="GO" id="GO:0015421">
    <property type="term" value="F:ABC-type oligopeptide transporter activity"/>
    <property type="evidence" value="ECO:0007669"/>
    <property type="project" value="TreeGrafter"/>
</dbReference>
<evidence type="ECO:0000259" key="10">
    <source>
        <dbReference type="PROSITE" id="PS50929"/>
    </source>
</evidence>
<dbReference type="PROSITE" id="PS50929">
    <property type="entry name" value="ABC_TM1F"/>
    <property type="match status" value="1"/>
</dbReference>
<feature type="transmembrane region" description="Helical" evidence="8">
    <location>
        <begin position="42"/>
        <end position="69"/>
    </location>
</feature>
<dbReference type="InterPro" id="IPR036640">
    <property type="entry name" value="ABC1_TM_sf"/>
</dbReference>
<dbReference type="PROSITE" id="PS50893">
    <property type="entry name" value="ABC_TRANSPORTER_2"/>
    <property type="match status" value="1"/>
</dbReference>